<proteinExistence type="predicted"/>
<dbReference type="EMBL" id="CP081864">
    <property type="protein sequence ID" value="QZN95339.1"/>
    <property type="molecule type" value="Genomic_DNA"/>
</dbReference>
<dbReference type="Proteomes" id="UP000825886">
    <property type="component" value="Chromosome"/>
</dbReference>
<evidence type="ECO:0000313" key="2">
    <source>
        <dbReference type="Proteomes" id="UP000825886"/>
    </source>
</evidence>
<protein>
    <submittedName>
        <fullName evidence="1">Uncharacterized protein</fullName>
    </submittedName>
</protein>
<dbReference type="RefSeq" id="WP_222158439.1">
    <property type="nucleotide sequence ID" value="NZ_CP081864.1"/>
</dbReference>
<reference evidence="1 2" key="1">
    <citation type="submission" date="2021-08" db="EMBL/GenBank/DDBJ databases">
        <title>Culture and genomic analysis of Symbiopectobacterium purcellii sp. nov. gen. nov., isolated from the leafhopper Empoasca decipiens.</title>
        <authorList>
            <person name="Nadal-Jimenez P."/>
            <person name="Siozios S."/>
            <person name="Halliday N."/>
            <person name="Camara M."/>
            <person name="Hurst G.D.D."/>
        </authorList>
    </citation>
    <scope>NUCLEOTIDE SEQUENCE [LARGE SCALE GENOMIC DNA]</scope>
    <source>
        <strain evidence="1 2">SyEd1</strain>
    </source>
</reference>
<gene>
    <name evidence="1" type="ORF">K6K13_19380</name>
</gene>
<keyword evidence="2" id="KW-1185">Reference proteome</keyword>
<sequence length="589" mass="65020">MMKISDGMKLAARTLTYKAMDSSKVVNTLVNRITFGSVTRDTLAKNILSGTVNLAQQYACDQKLLGERSAEIVSLGRSVLFDNTMAQVKEGAGPLVSLLMEYNGNNSCSTFLASKIAGHFLPDMLQDHALERILCVWSKQESGSQVMKLAIENALTGVHGGKMIAATFMSVLKRTILDKAEYQSNTALHRIAAKELQRHYTQSKDVVPEMSLCSVISSVTAETYNHVSSLCLQSEVMRNVLQLPAKIKEVFNEFSTWLPTGTANGDKKTVSDLVELAILAHKTQQPEQVDEMFKMIAELPKEVRSEFQNKYEQLKPLLEKMPMSTIAMGHNWLNELDSVSFEHHGKYAVSPELTNFMKNGFSLPVKHPEEAGAYFAGGSFINELRQGMALHVDNSHKSYGQRAVDVGGNLFVIIKDMFALPEDLSEGQKRQVGQLSDMVNHHPMSLLALTHHIAPKNVLNNVGNKVLNQLNHQSGDVIFTDNRWMKLGPPETKVTVSKSNGVDIATQIVWPVEQLGSSRDAMQPLSSGSSTVSTTVNSHLTFNEQGLKNKSVTISDINVDLAEKLTFSQPLETYTASAPKWLNLDPQRG</sequence>
<evidence type="ECO:0000313" key="1">
    <source>
        <dbReference type="EMBL" id="QZN95339.1"/>
    </source>
</evidence>
<name>A0ABX9AL10_9ENTR</name>
<accession>A0ABX9AL10</accession>
<organism evidence="1 2">
    <name type="scientific">Symbiopectobacterium purcellii</name>
    <dbReference type="NCBI Taxonomy" id="2871826"/>
    <lineage>
        <taxon>Bacteria</taxon>
        <taxon>Pseudomonadati</taxon>
        <taxon>Pseudomonadota</taxon>
        <taxon>Gammaproteobacteria</taxon>
        <taxon>Enterobacterales</taxon>
        <taxon>Enterobacteriaceae</taxon>
    </lineage>
</organism>